<dbReference type="GO" id="GO:0016787">
    <property type="term" value="F:hydrolase activity"/>
    <property type="evidence" value="ECO:0007669"/>
    <property type="project" value="UniProtKB-KW"/>
</dbReference>
<reference evidence="1" key="1">
    <citation type="submission" date="2019-04" db="EMBL/GenBank/DDBJ databases">
        <title>Evolution of Biomass-Degrading Anaerobic Consortia Revealed by Metagenomics.</title>
        <authorList>
            <person name="Peng X."/>
        </authorList>
    </citation>
    <scope>NUCLEOTIDE SEQUENCE</scope>
    <source>
        <strain evidence="1">SIG141</strain>
    </source>
</reference>
<dbReference type="Proteomes" id="UP000763088">
    <property type="component" value="Unassembled WGS sequence"/>
</dbReference>
<comment type="caution">
    <text evidence="1">The sequence shown here is derived from an EMBL/GenBank/DDBJ whole genome shotgun (WGS) entry which is preliminary data.</text>
</comment>
<evidence type="ECO:0000313" key="1">
    <source>
        <dbReference type="EMBL" id="MBE6266119.1"/>
    </source>
</evidence>
<name>A0A928GHB5_XYLRU</name>
<accession>A0A928GHB5</accession>
<gene>
    <name evidence="1" type="ORF">E7102_06585</name>
</gene>
<proteinExistence type="predicted"/>
<protein>
    <submittedName>
        <fullName evidence="1">Glycoside hydrolase family 5 protein</fullName>
    </submittedName>
</protein>
<evidence type="ECO:0000313" key="2">
    <source>
        <dbReference type="Proteomes" id="UP000763088"/>
    </source>
</evidence>
<keyword evidence="1" id="KW-0378">Hydrolase</keyword>
<dbReference type="Gene3D" id="3.20.20.80">
    <property type="entry name" value="Glycosidases"/>
    <property type="match status" value="1"/>
</dbReference>
<dbReference type="EMBL" id="SUYD01000007">
    <property type="protein sequence ID" value="MBE6266119.1"/>
    <property type="molecule type" value="Genomic_DNA"/>
</dbReference>
<dbReference type="InterPro" id="IPR017853">
    <property type="entry name" value="GH"/>
</dbReference>
<organism evidence="1 2">
    <name type="scientific">Xylanibacter ruminicola</name>
    <name type="common">Prevotella ruminicola</name>
    <dbReference type="NCBI Taxonomy" id="839"/>
    <lineage>
        <taxon>Bacteria</taxon>
        <taxon>Pseudomonadati</taxon>
        <taxon>Bacteroidota</taxon>
        <taxon>Bacteroidia</taxon>
        <taxon>Bacteroidales</taxon>
        <taxon>Prevotellaceae</taxon>
        <taxon>Xylanibacter</taxon>
    </lineage>
</organism>
<sequence>MNEIFHDLQNKYIAKNIPVYIGEYGCVMHKSDRSNLFRNYYLEYVCRAAYTYHMPLCIWDNNQTGGGNEHHGYFNHNDGSYLNGMESLVKTMIKAATVDDASYTLEMIYNNAPK</sequence>
<dbReference type="SUPFAM" id="SSF51445">
    <property type="entry name" value="(Trans)glycosidases"/>
    <property type="match status" value="1"/>
</dbReference>
<dbReference type="AlphaFoldDB" id="A0A928GHB5"/>